<feature type="domain" description="Methyltransferase" evidence="1">
    <location>
        <begin position="70"/>
        <end position="144"/>
    </location>
</feature>
<gene>
    <name evidence="2" type="ORF">C1706_02030</name>
</gene>
<evidence type="ECO:0000259" key="1">
    <source>
        <dbReference type="Pfam" id="PF13649"/>
    </source>
</evidence>
<dbReference type="Pfam" id="PF13649">
    <property type="entry name" value="Methyltransf_25"/>
    <property type="match status" value="1"/>
</dbReference>
<dbReference type="PANTHER" id="PTHR18895:SF74">
    <property type="entry name" value="MTRF1L RELEASE FACTOR GLUTAMINE METHYLTRANSFERASE"/>
    <property type="match status" value="1"/>
</dbReference>
<sequence>MSNAGGEERELADYRRSLMRSREAARQEPNPTFMLGGYRWSQFAGVFPPERSPSTGAFLKLLEVPGNASVLEIGCGTGVISVHALLRGAAHVVATDLSAEAVANTLDNAARHGVEDRLDVRQGNMFSAIREHEAFDIVFWHSSFVKAPSTLTGLTDLDLAYVDPGYRSHLAFLSTALQHTNGGGVAFLGFSSRGDRQLLDELAADNGVALNPYDQTTVLEDDGEVKYELLKLEEPAGR</sequence>
<dbReference type="RefSeq" id="WP_129457520.1">
    <property type="nucleotide sequence ID" value="NZ_PPCV01000001.1"/>
</dbReference>
<evidence type="ECO:0000313" key="2">
    <source>
        <dbReference type="EMBL" id="RXW33553.1"/>
    </source>
</evidence>
<dbReference type="Proteomes" id="UP000290624">
    <property type="component" value="Unassembled WGS sequence"/>
</dbReference>
<comment type="caution">
    <text evidence="2">The sequence shown here is derived from an EMBL/GenBank/DDBJ whole genome shotgun (WGS) entry which is preliminary data.</text>
</comment>
<dbReference type="OrthoDB" id="4571118at2"/>
<evidence type="ECO:0000313" key="3">
    <source>
        <dbReference type="Proteomes" id="UP000290624"/>
    </source>
</evidence>
<dbReference type="InterPro" id="IPR050320">
    <property type="entry name" value="N5-glutamine_MTase"/>
</dbReference>
<keyword evidence="3" id="KW-1185">Reference proteome</keyword>
<protein>
    <submittedName>
        <fullName evidence="2">SAM-dependent methyltransferase</fullName>
    </submittedName>
</protein>
<dbReference type="EMBL" id="PPCV01000001">
    <property type="protein sequence ID" value="RXW33553.1"/>
    <property type="molecule type" value="Genomic_DNA"/>
</dbReference>
<dbReference type="AlphaFoldDB" id="A0A4Q2EK23"/>
<dbReference type="SUPFAM" id="SSF53335">
    <property type="entry name" value="S-adenosyl-L-methionine-dependent methyltransferases"/>
    <property type="match status" value="1"/>
</dbReference>
<proteinExistence type="predicted"/>
<organism evidence="2 3">
    <name type="scientific">Propioniciclava flava</name>
    <dbReference type="NCBI Taxonomy" id="2072026"/>
    <lineage>
        <taxon>Bacteria</taxon>
        <taxon>Bacillati</taxon>
        <taxon>Actinomycetota</taxon>
        <taxon>Actinomycetes</taxon>
        <taxon>Propionibacteriales</taxon>
        <taxon>Propionibacteriaceae</taxon>
        <taxon>Propioniciclava</taxon>
    </lineage>
</organism>
<dbReference type="PANTHER" id="PTHR18895">
    <property type="entry name" value="HEMK METHYLTRANSFERASE"/>
    <property type="match status" value="1"/>
</dbReference>
<dbReference type="CDD" id="cd02440">
    <property type="entry name" value="AdoMet_MTases"/>
    <property type="match status" value="1"/>
</dbReference>
<name>A0A4Q2EK23_9ACTN</name>
<dbReference type="GO" id="GO:0008168">
    <property type="term" value="F:methyltransferase activity"/>
    <property type="evidence" value="ECO:0007669"/>
    <property type="project" value="UniProtKB-KW"/>
</dbReference>
<dbReference type="InterPro" id="IPR029063">
    <property type="entry name" value="SAM-dependent_MTases_sf"/>
</dbReference>
<reference evidence="2 3" key="1">
    <citation type="submission" date="2018-01" db="EMBL/GenBank/DDBJ databases">
        <title>Lactibacter flavus gen. nov., sp. nov., a novel bacterium of the family Propionibacteriaceae isolated from raw milk and dairy products.</title>
        <authorList>
            <person name="Wenning M."/>
            <person name="Breitenwieser F."/>
            <person name="Huptas C."/>
            <person name="von Neubeck M."/>
            <person name="Busse H.-J."/>
            <person name="Scherer S."/>
        </authorList>
    </citation>
    <scope>NUCLEOTIDE SEQUENCE [LARGE SCALE GENOMIC DNA]</scope>
    <source>
        <strain evidence="2 3">VG341</strain>
    </source>
</reference>
<keyword evidence="2" id="KW-0489">Methyltransferase</keyword>
<dbReference type="InterPro" id="IPR041698">
    <property type="entry name" value="Methyltransf_25"/>
</dbReference>
<dbReference type="GO" id="GO:0032259">
    <property type="term" value="P:methylation"/>
    <property type="evidence" value="ECO:0007669"/>
    <property type="project" value="UniProtKB-KW"/>
</dbReference>
<dbReference type="Gene3D" id="3.40.50.150">
    <property type="entry name" value="Vaccinia Virus protein VP39"/>
    <property type="match status" value="1"/>
</dbReference>
<keyword evidence="2" id="KW-0808">Transferase</keyword>
<accession>A0A4Q2EK23</accession>